<accession>A0A271J1H1</accession>
<name>A0A271J1H1_9BACT</name>
<feature type="transmembrane region" description="Helical" evidence="1">
    <location>
        <begin position="221"/>
        <end position="241"/>
    </location>
</feature>
<feature type="transmembrane region" description="Helical" evidence="1">
    <location>
        <begin position="128"/>
        <end position="147"/>
    </location>
</feature>
<keyword evidence="1" id="KW-0812">Transmembrane</keyword>
<feature type="transmembrane region" description="Helical" evidence="1">
    <location>
        <begin position="90"/>
        <end position="108"/>
    </location>
</feature>
<sequence>MLPHPPSLRAPSRRRAAARRRDRLTGARRALIGGGLAVVAVAFVLAGASLVLHGSVDYALLGAAGGACLLVLLSVPMLKPDYEIVEPISFVMLATAIGVTLKPAWLAFGPEAARDFLLLNRLEPAFLVNAVALVLFGLLAFAAGYLFQVPAPRLARSRLFATEAWSRWRILLVAAAALTIALVSMSLYLSKLGLTGVIEDFSRKRFYTVEGAEYARSALGYYRWGASVTGPVFLFVLAWALTKRTRLGLVEGAVIVALVLMAVVFPFFNSSRTKVLMVLIQALVIWRCTRGGIPKTVLVGGSVGILALLLILTALRPRQGDLSDAGSVFGAQALLETTVGGRHFMDLTKTAHIIEGVPEQLPYQYGESYAAWAFMPIPRTVWLNKPPLGAGPLIGQNIFNMRYAGVPPGMIAEAYLNFGILGIVLVPFLLGVGMRWVYEAFKPVLHHTAGATLYAVTVIPVGWTTVTGGFSQMMVALMVAAVPLIAIVLFVRVRRRFVPHAV</sequence>
<dbReference type="RefSeq" id="WP_095510823.1">
    <property type="nucleotide sequence ID" value="NZ_MQWD01000001.1"/>
</dbReference>
<organism evidence="2 3">
    <name type="scientific">Rubrivirga marina</name>
    <dbReference type="NCBI Taxonomy" id="1196024"/>
    <lineage>
        <taxon>Bacteria</taxon>
        <taxon>Pseudomonadati</taxon>
        <taxon>Rhodothermota</taxon>
        <taxon>Rhodothermia</taxon>
        <taxon>Rhodothermales</taxon>
        <taxon>Rubricoccaceae</taxon>
        <taxon>Rubrivirga</taxon>
    </lineage>
</organism>
<protein>
    <recommendedName>
        <fullName evidence="4">Oligosaccharide repeat unit polymerase</fullName>
    </recommendedName>
</protein>
<gene>
    <name evidence="2" type="ORF">BSZ37_12315</name>
</gene>
<feature type="transmembrane region" description="Helical" evidence="1">
    <location>
        <begin position="414"/>
        <end position="432"/>
    </location>
</feature>
<dbReference type="OrthoDB" id="8229713at2"/>
<evidence type="ECO:0008006" key="4">
    <source>
        <dbReference type="Google" id="ProtNLM"/>
    </source>
</evidence>
<feature type="transmembrane region" description="Helical" evidence="1">
    <location>
        <begin position="168"/>
        <end position="189"/>
    </location>
</feature>
<keyword evidence="1" id="KW-0472">Membrane</keyword>
<reference evidence="2 3" key="1">
    <citation type="submission" date="2016-11" db="EMBL/GenBank/DDBJ databases">
        <title>Study of marine rhodopsin-containing bacteria.</title>
        <authorList>
            <person name="Yoshizawa S."/>
            <person name="Kumagai Y."/>
            <person name="Kogure K."/>
        </authorList>
    </citation>
    <scope>NUCLEOTIDE SEQUENCE [LARGE SCALE GENOMIC DNA]</scope>
    <source>
        <strain evidence="2 3">SAORIC-28</strain>
    </source>
</reference>
<evidence type="ECO:0000313" key="3">
    <source>
        <dbReference type="Proteomes" id="UP000216339"/>
    </source>
</evidence>
<dbReference type="Proteomes" id="UP000216339">
    <property type="component" value="Unassembled WGS sequence"/>
</dbReference>
<feature type="transmembrane region" description="Helical" evidence="1">
    <location>
        <begin position="248"/>
        <end position="268"/>
    </location>
</feature>
<evidence type="ECO:0000256" key="1">
    <source>
        <dbReference type="SAM" id="Phobius"/>
    </source>
</evidence>
<comment type="caution">
    <text evidence="2">The sequence shown here is derived from an EMBL/GenBank/DDBJ whole genome shotgun (WGS) entry which is preliminary data.</text>
</comment>
<feature type="transmembrane region" description="Helical" evidence="1">
    <location>
        <begin position="58"/>
        <end position="78"/>
    </location>
</feature>
<feature type="transmembrane region" description="Helical" evidence="1">
    <location>
        <begin position="469"/>
        <end position="491"/>
    </location>
</feature>
<feature type="transmembrane region" description="Helical" evidence="1">
    <location>
        <begin position="30"/>
        <end position="52"/>
    </location>
</feature>
<proteinExistence type="predicted"/>
<evidence type="ECO:0000313" key="2">
    <source>
        <dbReference type="EMBL" id="PAP77157.1"/>
    </source>
</evidence>
<feature type="transmembrane region" description="Helical" evidence="1">
    <location>
        <begin position="296"/>
        <end position="315"/>
    </location>
</feature>
<dbReference type="EMBL" id="MQWD01000001">
    <property type="protein sequence ID" value="PAP77157.1"/>
    <property type="molecule type" value="Genomic_DNA"/>
</dbReference>
<keyword evidence="3" id="KW-1185">Reference proteome</keyword>
<dbReference type="AlphaFoldDB" id="A0A271J1H1"/>
<keyword evidence="1" id="KW-1133">Transmembrane helix</keyword>